<feature type="repeat" description="Solcar" evidence="10">
    <location>
        <begin position="242"/>
        <end position="326"/>
    </location>
</feature>
<organism evidence="12 13">
    <name type="scientific">Cylindrotheca closterium</name>
    <dbReference type="NCBI Taxonomy" id="2856"/>
    <lineage>
        <taxon>Eukaryota</taxon>
        <taxon>Sar</taxon>
        <taxon>Stramenopiles</taxon>
        <taxon>Ochrophyta</taxon>
        <taxon>Bacillariophyta</taxon>
        <taxon>Bacillariophyceae</taxon>
        <taxon>Bacillariophycidae</taxon>
        <taxon>Bacillariales</taxon>
        <taxon>Bacillariaceae</taxon>
        <taxon>Cylindrotheca</taxon>
    </lineage>
</organism>
<feature type="repeat" description="Solcar" evidence="10">
    <location>
        <begin position="340"/>
        <end position="429"/>
    </location>
</feature>
<reference evidence="12" key="1">
    <citation type="submission" date="2023-08" db="EMBL/GenBank/DDBJ databases">
        <authorList>
            <person name="Audoor S."/>
            <person name="Bilcke G."/>
        </authorList>
    </citation>
    <scope>NUCLEOTIDE SEQUENCE</scope>
</reference>
<evidence type="ECO:0000256" key="8">
    <source>
        <dbReference type="ARBA" id="ARBA00023128"/>
    </source>
</evidence>
<gene>
    <name evidence="12" type="ORF">CYCCA115_LOCUS8328</name>
</gene>
<dbReference type="SUPFAM" id="SSF103506">
    <property type="entry name" value="Mitochondrial carrier"/>
    <property type="match status" value="1"/>
</dbReference>
<keyword evidence="9 10" id="KW-0472">Membrane</keyword>
<keyword evidence="6" id="KW-0999">Mitochondrion inner membrane</keyword>
<evidence type="ECO:0000256" key="7">
    <source>
        <dbReference type="ARBA" id="ARBA00022989"/>
    </source>
</evidence>
<evidence type="ECO:0000313" key="13">
    <source>
        <dbReference type="Proteomes" id="UP001295423"/>
    </source>
</evidence>
<dbReference type="Proteomes" id="UP001295423">
    <property type="component" value="Unassembled WGS sequence"/>
</dbReference>
<dbReference type="PANTHER" id="PTHR45671">
    <property type="entry name" value="SOLUTE CARRIER FAMILY 25 (MITOCHONDRIAL CARRIER PHOSPHATE CARRIER), MEMBER 3, LIKE-RELATED-RELATED"/>
    <property type="match status" value="1"/>
</dbReference>
<keyword evidence="7" id="KW-1133">Transmembrane helix</keyword>
<dbReference type="InterPro" id="IPR023395">
    <property type="entry name" value="MCP_dom_sf"/>
</dbReference>
<dbReference type="InterPro" id="IPR044677">
    <property type="entry name" value="SLC25A3/Pic2/Mir1-like"/>
</dbReference>
<dbReference type="EMBL" id="CAKOGP040001112">
    <property type="protein sequence ID" value="CAJ1943204.1"/>
    <property type="molecule type" value="Genomic_DNA"/>
</dbReference>
<dbReference type="PANTHER" id="PTHR45671:SF12">
    <property type="entry name" value="MITOCHONDRIAL PHOSPHATE CARRIER PROTEIN"/>
    <property type="match status" value="1"/>
</dbReference>
<evidence type="ECO:0000256" key="11">
    <source>
        <dbReference type="RuleBase" id="RU000488"/>
    </source>
</evidence>
<comment type="similarity">
    <text evidence="2 11">Belongs to the mitochondrial carrier (TC 2.A.29) family.</text>
</comment>
<evidence type="ECO:0000256" key="5">
    <source>
        <dbReference type="ARBA" id="ARBA00022737"/>
    </source>
</evidence>
<evidence type="ECO:0000256" key="4">
    <source>
        <dbReference type="ARBA" id="ARBA00022692"/>
    </source>
</evidence>
<dbReference type="GO" id="GO:1990547">
    <property type="term" value="P:mitochondrial phosphate ion transmembrane transport"/>
    <property type="evidence" value="ECO:0007669"/>
    <property type="project" value="InterPro"/>
</dbReference>
<dbReference type="Pfam" id="PF00153">
    <property type="entry name" value="Mito_carr"/>
    <property type="match status" value="3"/>
</dbReference>
<feature type="repeat" description="Solcar" evidence="10">
    <location>
        <begin position="443"/>
        <end position="529"/>
    </location>
</feature>
<comment type="subcellular location">
    <subcellularLocation>
        <location evidence="1">Mitochondrion inner membrane</location>
        <topology evidence="1">Multi-pass membrane protein</topology>
    </subcellularLocation>
</comment>
<protein>
    <submittedName>
        <fullName evidence="12">Uncharacterized protein</fullName>
    </submittedName>
</protein>
<evidence type="ECO:0000256" key="1">
    <source>
        <dbReference type="ARBA" id="ARBA00004448"/>
    </source>
</evidence>
<dbReference type="InterPro" id="IPR018108">
    <property type="entry name" value="MCP_transmembrane"/>
</dbReference>
<evidence type="ECO:0000313" key="12">
    <source>
        <dbReference type="EMBL" id="CAJ1943204.1"/>
    </source>
</evidence>
<keyword evidence="8" id="KW-0496">Mitochondrion</keyword>
<keyword evidence="4 10" id="KW-0812">Transmembrane</keyword>
<evidence type="ECO:0000256" key="9">
    <source>
        <dbReference type="ARBA" id="ARBA00023136"/>
    </source>
</evidence>
<accession>A0AAD2CRS0</accession>
<keyword evidence="3 11" id="KW-0813">Transport</keyword>
<dbReference type="GO" id="GO:0005315">
    <property type="term" value="F:phosphate transmembrane transporter activity"/>
    <property type="evidence" value="ECO:0007669"/>
    <property type="project" value="InterPro"/>
</dbReference>
<name>A0AAD2CRS0_9STRA</name>
<dbReference type="AlphaFoldDB" id="A0AAD2CRS0"/>
<proteinExistence type="inferred from homology"/>
<keyword evidence="5" id="KW-0677">Repeat</keyword>
<sequence length="545" mass="59686">MSVQAVVDTREHSLEDIELGSGRWKAKKLSWEHDAGRHVVSPSFATYAARILLNFDPSVASWWRGLQLTYALLPLEEQRSMLSQRFGSFAASIQASMDSFIVEEMQVNNDTKTAWEKLFSRYIEKYGDSDAALRQICILFSILPMSEQPLEHIQQYKSSIKPDTNIDQAINLDSFFNDYSALLPGYYGCQISANASSYAIFPLIDLYEIGINEEFGQAVTATTFGPLSSIALSRDLLDYSLDIYALFGVSGATGCALTHSVVIPLDVLKTKAQTNPEEYSDIISGVSRVVQEEGLQGLLTGAQATLAGYFWYGLSVYPSYAFFKRFIGQSLLPLDFSALHTNDIALISGALSAVIASLGLTPLEAARIRVVADPNRYKPLGLLGTMKTIVSEDESLGWKALYAGLPALMTRQVIFGSIKFLAFERACDAIFMNWPSLRDLTWTALGVSLVAGAFSGTVSSVVSQPADAVLTYVAQRTDTKGNLSVIEGCRLMIEESGVTALFRGLGSRSLWAAAIIAGQFLLYDVFRNAFGVTADDLTQVYTLKL</sequence>
<dbReference type="Gene3D" id="1.50.40.10">
    <property type="entry name" value="Mitochondrial carrier domain"/>
    <property type="match status" value="1"/>
</dbReference>
<evidence type="ECO:0000256" key="2">
    <source>
        <dbReference type="ARBA" id="ARBA00006375"/>
    </source>
</evidence>
<dbReference type="GO" id="GO:0005743">
    <property type="term" value="C:mitochondrial inner membrane"/>
    <property type="evidence" value="ECO:0007669"/>
    <property type="project" value="UniProtKB-SubCell"/>
</dbReference>
<comment type="caution">
    <text evidence="12">The sequence shown here is derived from an EMBL/GenBank/DDBJ whole genome shotgun (WGS) entry which is preliminary data.</text>
</comment>
<evidence type="ECO:0000256" key="6">
    <source>
        <dbReference type="ARBA" id="ARBA00022792"/>
    </source>
</evidence>
<dbReference type="PROSITE" id="PS50920">
    <property type="entry name" value="SOLCAR"/>
    <property type="match status" value="3"/>
</dbReference>
<evidence type="ECO:0000256" key="10">
    <source>
        <dbReference type="PROSITE-ProRule" id="PRU00282"/>
    </source>
</evidence>
<evidence type="ECO:0000256" key="3">
    <source>
        <dbReference type="ARBA" id="ARBA00022448"/>
    </source>
</evidence>
<keyword evidence="13" id="KW-1185">Reference proteome</keyword>